<protein>
    <submittedName>
        <fullName evidence="4">Family with sequence similarity 151 member B</fullName>
    </submittedName>
</protein>
<reference evidence="4" key="2">
    <citation type="submission" date="2025-05" db="UniProtKB">
        <authorList>
            <consortium name="Ensembl"/>
        </authorList>
    </citation>
    <scope>IDENTIFICATION</scope>
</reference>
<dbReference type="Ensembl" id="ENSTRUT00000089156.1">
    <property type="protein sequence ID" value="ENSTRUP00000058305.1"/>
    <property type="gene ID" value="ENSTRUG00000030456.1"/>
</dbReference>
<dbReference type="GO" id="GO:0005615">
    <property type="term" value="C:extracellular space"/>
    <property type="evidence" value="ECO:0007669"/>
    <property type="project" value="TreeGrafter"/>
</dbReference>
<dbReference type="Ensembl" id="ENSTRUT00000089946.1">
    <property type="protein sequence ID" value="ENSTRUP00000063790.1"/>
    <property type="gene ID" value="ENSTRUG00000031686.1"/>
</dbReference>
<reference evidence="4 5" key="1">
    <citation type="journal article" date="2011" name="Genome Biol. Evol.">
        <title>Integration of the genetic map and genome assembly of fugu facilitates insights into distinct features of genome evolution in teleosts and mammals.</title>
        <authorList>
            <person name="Kai W."/>
            <person name="Kikuchi K."/>
            <person name="Tohari S."/>
            <person name="Chew A.K."/>
            <person name="Tay A."/>
            <person name="Fujiwara A."/>
            <person name="Hosoya S."/>
            <person name="Suetake H."/>
            <person name="Naruse K."/>
            <person name="Brenner S."/>
            <person name="Suzuki Y."/>
            <person name="Venkatesh B."/>
        </authorList>
    </citation>
    <scope>NUCLEOTIDE SEQUENCE [LARGE SCALE GENOMIC DNA]</scope>
</reference>
<dbReference type="InterPro" id="IPR019356">
    <property type="entry name" value="Menorin_dom"/>
</dbReference>
<evidence type="ECO:0000313" key="5">
    <source>
        <dbReference type="Proteomes" id="UP000005226"/>
    </source>
</evidence>
<dbReference type="Pfam" id="PF10223">
    <property type="entry name" value="Menorin_N"/>
    <property type="match status" value="1"/>
</dbReference>
<feature type="domain" description="Menorin-like" evidence="2">
    <location>
        <begin position="50"/>
        <end position="281"/>
    </location>
</feature>
<dbReference type="PANTHER" id="PTHR21184">
    <property type="entry name" value="MENORIN (DENDRITIC BRANCHING PROTEIN)"/>
    <property type="match status" value="1"/>
</dbReference>
<proteinExistence type="inferred from homology"/>
<dbReference type="Proteomes" id="UP000005226">
    <property type="component" value="Chromosome 21"/>
</dbReference>
<name>A0A674MS34_TAKRU</name>
<dbReference type="AlphaFoldDB" id="A0A674MS34"/>
<gene>
    <name evidence="4" type="primary">LOC101071766</name>
    <name evidence="3" type="synonym">LOC115247570</name>
</gene>
<dbReference type="PANTHER" id="PTHR21184:SF3">
    <property type="entry name" value="PROTEIN FAM151B"/>
    <property type="match status" value="1"/>
</dbReference>
<evidence type="ECO:0000256" key="1">
    <source>
        <dbReference type="ARBA" id="ARBA00044953"/>
    </source>
</evidence>
<dbReference type="GeneTree" id="ENSGT00530000063681"/>
<dbReference type="OMA" id="GFTLWWA"/>
<sequence>MHGCSNAESKLLGVQRRLTLGSTVSSVARAAASTMTLQYFLSRGLIRSSDAAEVSWCHGVNSRSGLMEALSGSAHMMEADVLMRECDPKEPIMAHPPARDSDITLKEWLQEVKEQQKGIKLDFKSLEAVAPSLVLLEEVLAKTNLPVWINADVLAGPGGHAQPLDPQAFLSAVRDLPPHVVLSLGWTTGWTAGMDNPGYSWDMVRVMEGVCRALQHPVTFPVRAVLLARSAPQLRWLLQQSHRYTLTVWTGQTDTLTPQDLLPYRRGFDRSRVYYDLPPSLRTELNRGTQDGDV</sequence>
<evidence type="ECO:0000313" key="3">
    <source>
        <dbReference type="Ensembl" id="ENSTRUP00000058305.1"/>
    </source>
</evidence>
<evidence type="ECO:0000313" key="4">
    <source>
        <dbReference type="Ensembl" id="ENSTRUP00000063790.1"/>
    </source>
</evidence>
<evidence type="ECO:0000259" key="2">
    <source>
        <dbReference type="Pfam" id="PF10223"/>
    </source>
</evidence>
<comment type="similarity">
    <text evidence="1">Belongs to the menorin family.</text>
</comment>
<organism evidence="4 5">
    <name type="scientific">Takifugu rubripes</name>
    <name type="common">Japanese pufferfish</name>
    <name type="synonym">Fugu rubripes</name>
    <dbReference type="NCBI Taxonomy" id="31033"/>
    <lineage>
        <taxon>Eukaryota</taxon>
        <taxon>Metazoa</taxon>
        <taxon>Chordata</taxon>
        <taxon>Craniata</taxon>
        <taxon>Vertebrata</taxon>
        <taxon>Euteleostomi</taxon>
        <taxon>Actinopterygii</taxon>
        <taxon>Neopterygii</taxon>
        <taxon>Teleostei</taxon>
        <taxon>Neoteleostei</taxon>
        <taxon>Acanthomorphata</taxon>
        <taxon>Eupercaria</taxon>
        <taxon>Tetraodontiformes</taxon>
        <taxon>Tetradontoidea</taxon>
        <taxon>Tetraodontidae</taxon>
        <taxon>Takifugu</taxon>
    </lineage>
</organism>
<accession>A0A674MS34</accession>
<keyword evidence="5" id="KW-1185">Reference proteome</keyword>